<reference evidence="2" key="1">
    <citation type="submission" date="2013-04" db="EMBL/GenBank/DDBJ databases">
        <title>Comparative Genomics of Relapsing Fever Spirochetes.</title>
        <authorList>
            <person name="Schwan T.G."/>
            <person name="Raffel S.J."/>
            <person name="Porcella S.F."/>
            <person name="Martens C.A."/>
            <person name="Bruno D.P."/>
            <person name="Ricklefs S.M."/>
            <person name="Barbian K.B."/>
        </authorList>
    </citation>
    <scope>NUCLEOTIDE SEQUENCE</scope>
    <source>
        <strain evidence="2">Co53</strain>
        <plasmid evidence="2">unnamed</plasmid>
    </source>
</reference>
<evidence type="ECO:0000259" key="1">
    <source>
        <dbReference type="Pfam" id="PF13614"/>
    </source>
</evidence>
<gene>
    <name evidence="2" type="ORF">BCO_0019503</name>
</gene>
<dbReference type="RefSeq" id="WP_025408962.1">
    <property type="nucleotide sequence ID" value="NZ_CP005772.1"/>
</dbReference>
<keyword evidence="2" id="KW-0614">Plasmid</keyword>
<evidence type="ECO:0000313" key="2">
    <source>
        <dbReference type="EMBL" id="AHH11783.1"/>
    </source>
</evidence>
<sequence>MDRKKPEIITIASLKGGVGKSVLTIIFSYILRDMNKKVLLIDLDPQNSLTSYFISHIKKIKGVNVYYMLKSHKASNLDKYINEINDNMCIIASHPVLYKFEQEDERYKEQLLENCLDKILSVHNFDYVIIDTSPGLNFLLYNALNVTDKIVIPVQLERWSVEAFSILMNTIEEFNVFKRKKIEVSIIESQFIKNRNTLKDIEKLLFRKYGLLIKGKIHSANSIKVLINELNEPNGKDIYYKEAKEVLEKNIIKKLR</sequence>
<name>W5SYI8_9SPIR</name>
<dbReference type="InterPro" id="IPR025669">
    <property type="entry name" value="AAA_dom"/>
</dbReference>
<dbReference type="PANTHER" id="PTHR13696">
    <property type="entry name" value="P-LOOP CONTAINING NUCLEOSIDE TRIPHOSPHATE HYDROLASE"/>
    <property type="match status" value="1"/>
</dbReference>
<dbReference type="PANTHER" id="PTHR13696:SF99">
    <property type="entry name" value="COBYRINIC ACID AC-DIAMIDE SYNTHASE"/>
    <property type="match status" value="1"/>
</dbReference>
<proteinExistence type="predicted"/>
<dbReference type="InterPro" id="IPR050678">
    <property type="entry name" value="DNA_Partitioning_ATPase"/>
</dbReference>
<dbReference type="Gene3D" id="3.40.50.300">
    <property type="entry name" value="P-loop containing nucleotide triphosphate hydrolases"/>
    <property type="match status" value="1"/>
</dbReference>
<dbReference type="AlphaFoldDB" id="W5SYI8"/>
<protein>
    <submittedName>
        <fullName evidence="2">ATPase, para family protein</fullName>
    </submittedName>
</protein>
<organism evidence="2">
    <name type="scientific">Borrelia coriaceae ATCC 43381</name>
    <dbReference type="NCBI Taxonomy" id="1408429"/>
    <lineage>
        <taxon>Bacteria</taxon>
        <taxon>Pseudomonadati</taxon>
        <taxon>Spirochaetota</taxon>
        <taxon>Spirochaetia</taxon>
        <taxon>Spirochaetales</taxon>
        <taxon>Borreliaceae</taxon>
        <taxon>Borrelia</taxon>
    </lineage>
</organism>
<dbReference type="Pfam" id="PF13614">
    <property type="entry name" value="AAA_31"/>
    <property type="match status" value="1"/>
</dbReference>
<geneLocation type="plasmid" evidence="2">
    <name>unnamed</name>
</geneLocation>
<accession>W5SYI8</accession>
<dbReference type="SUPFAM" id="SSF52540">
    <property type="entry name" value="P-loop containing nucleoside triphosphate hydrolases"/>
    <property type="match status" value="1"/>
</dbReference>
<dbReference type="InterPro" id="IPR027417">
    <property type="entry name" value="P-loop_NTPase"/>
</dbReference>
<dbReference type="EMBL" id="CP005772">
    <property type="protein sequence ID" value="AHH11783.1"/>
    <property type="molecule type" value="Genomic_DNA"/>
</dbReference>
<dbReference type="HOGENOM" id="CLU_037612_6_1_12"/>
<dbReference type="CDD" id="cd02042">
    <property type="entry name" value="ParAB_family"/>
    <property type="match status" value="1"/>
</dbReference>
<feature type="domain" description="AAA" evidence="1">
    <location>
        <begin position="7"/>
        <end position="183"/>
    </location>
</feature>